<dbReference type="KEGG" id="tna:CTN_0827"/>
<dbReference type="Gene3D" id="3.20.20.410">
    <property type="entry name" value="Protein of unknown function UPF0759"/>
    <property type="match status" value="1"/>
</dbReference>
<evidence type="ECO:0008006" key="3">
    <source>
        <dbReference type="Google" id="ProtNLM"/>
    </source>
</evidence>
<dbReference type="Proteomes" id="UP000000445">
    <property type="component" value="Chromosome"/>
</dbReference>
<dbReference type="PANTHER" id="PTHR30348">
    <property type="entry name" value="UNCHARACTERIZED PROTEIN YECE"/>
    <property type="match status" value="1"/>
</dbReference>
<name>B9K7S0_THENN</name>
<keyword evidence="2" id="KW-1185">Reference proteome</keyword>
<dbReference type="eggNOG" id="COG1801">
    <property type="taxonomic scope" value="Bacteria"/>
</dbReference>
<dbReference type="HOGENOM" id="CLU_046519_0_1_0"/>
<organism evidence="1 2">
    <name type="scientific">Thermotoga neapolitana (strain ATCC 49049 / DSM 4359 / NBRC 107923 / NS-E)</name>
    <dbReference type="NCBI Taxonomy" id="309803"/>
    <lineage>
        <taxon>Bacteria</taxon>
        <taxon>Thermotogati</taxon>
        <taxon>Thermotogota</taxon>
        <taxon>Thermotogae</taxon>
        <taxon>Thermotogales</taxon>
        <taxon>Thermotogaceae</taxon>
        <taxon>Thermotoga</taxon>
    </lineage>
</organism>
<dbReference type="STRING" id="309803.CTN_0827"/>
<evidence type="ECO:0000313" key="2">
    <source>
        <dbReference type="Proteomes" id="UP000000445"/>
    </source>
</evidence>
<evidence type="ECO:0000313" key="1">
    <source>
        <dbReference type="EMBL" id="ACM23002.1"/>
    </source>
</evidence>
<dbReference type="AlphaFoldDB" id="B9K7S0"/>
<dbReference type="EMBL" id="CP000916">
    <property type="protein sequence ID" value="ACM23002.1"/>
    <property type="molecule type" value="Genomic_DNA"/>
</dbReference>
<proteinExistence type="predicted"/>
<reference evidence="1 2" key="1">
    <citation type="journal article" date="2009" name="Biosci. Biotechnol. Biochem.">
        <title>WeGAS: a web-based microbial genome annotation system.</title>
        <authorList>
            <person name="Lee D."/>
            <person name="Seo H."/>
            <person name="Park C."/>
            <person name="Park K."/>
        </authorList>
    </citation>
    <scope>NUCLEOTIDE SEQUENCE [LARGE SCALE GENOMIC DNA]</scope>
    <source>
        <strain evidence="2">ATCC 49049 / DSM 4359 / NBRC 107923 / NS-E</strain>
    </source>
</reference>
<protein>
    <recommendedName>
        <fullName evidence="3">DUF72 domain-containing protein</fullName>
    </recommendedName>
</protein>
<dbReference type="PANTHER" id="PTHR30348:SF13">
    <property type="entry name" value="UPF0759 PROTEIN YUNF"/>
    <property type="match status" value="1"/>
</dbReference>
<dbReference type="SUPFAM" id="SSF117396">
    <property type="entry name" value="TM1631-like"/>
    <property type="match status" value="1"/>
</dbReference>
<dbReference type="InterPro" id="IPR002763">
    <property type="entry name" value="DUF72"/>
</dbReference>
<sequence>MFKHEFFHLSFLHVCCTIHIEVFFQKGKERMVYVGTSGFSFEDWKGVVYPEHLKPSQFLKYYWAVLGFRIVELNFTYYTRPSWRSFVQMLRKTPSDFYFTVKLPGNVTHVLWKEGKDPKDEIESFAEELKPLIEEGRLKMTLAQFPFSFKYSSGNLEYLKRLNERFPYHLACEFRHSSWDRDDVYHFLKEQKITFVIVDAPKIPGLFPYRPIVTTDYAYFRFHGRNERWFEAEGEERYNYLYSREELSSFLNDVLSVSQKVKETYVFFNNCYRGQAAMNALEFKKMLEERV</sequence>
<gene>
    <name evidence="1" type="ordered locus">CTN_0827</name>
</gene>
<dbReference type="Pfam" id="PF01904">
    <property type="entry name" value="DUF72"/>
    <property type="match status" value="1"/>
</dbReference>
<accession>B9K7S0</accession>
<dbReference type="InterPro" id="IPR036520">
    <property type="entry name" value="UPF0759_sf"/>
</dbReference>